<feature type="transmembrane region" description="Helical" evidence="5">
    <location>
        <begin position="442"/>
        <end position="458"/>
    </location>
</feature>
<dbReference type="KEGG" id="ddi:DDB_G0280761"/>
<dbReference type="VEuPathDB" id="AmoebaDB:DDB_G0280761"/>
<dbReference type="InterPro" id="IPR050382">
    <property type="entry name" value="MFS_Na/Anion_cotransporter"/>
</dbReference>
<dbReference type="dictyBase" id="DDB_G0280761"/>
<accession>Q54UX4</accession>
<dbReference type="GO" id="GO:0016020">
    <property type="term" value="C:membrane"/>
    <property type="evidence" value="ECO:0007669"/>
    <property type="project" value="UniProtKB-SubCell"/>
</dbReference>
<protein>
    <recommendedName>
        <fullName evidence="6">Major facilitator superfamily (MFS) profile domain-containing protein</fullName>
    </recommendedName>
</protein>
<dbReference type="Reactome" id="R-DDI-428643">
    <property type="pathway name" value="Organic anion transporters"/>
</dbReference>
<feature type="domain" description="Major facilitator superfamily (MFS) profile" evidence="6">
    <location>
        <begin position="35"/>
        <end position="533"/>
    </location>
</feature>
<evidence type="ECO:0000256" key="5">
    <source>
        <dbReference type="SAM" id="Phobius"/>
    </source>
</evidence>
<dbReference type="FunFam" id="1.20.1250.20:FF:000452">
    <property type="entry name" value="sialin-like isoform X1"/>
    <property type="match status" value="1"/>
</dbReference>
<dbReference type="eggNOG" id="KOG2532">
    <property type="taxonomic scope" value="Eukaryota"/>
</dbReference>
<dbReference type="PaxDb" id="44689-DDB0204713"/>
<dbReference type="Proteomes" id="UP000002195">
    <property type="component" value="Unassembled WGS sequence"/>
</dbReference>
<dbReference type="HOGENOM" id="CLU_612630_0_0_1"/>
<feature type="transmembrane region" description="Helical" evidence="5">
    <location>
        <begin position="192"/>
        <end position="211"/>
    </location>
</feature>
<feature type="transmembrane region" description="Helical" evidence="5">
    <location>
        <begin position="510"/>
        <end position="529"/>
    </location>
</feature>
<keyword evidence="3 5" id="KW-1133">Transmembrane helix</keyword>
<dbReference type="FunFam" id="1.20.1250.20:FF:000936">
    <property type="entry name" value="Uncharacterized protein"/>
    <property type="match status" value="1"/>
</dbReference>
<proteinExistence type="predicted"/>
<keyword evidence="2 5" id="KW-0812">Transmembrane</keyword>
<dbReference type="SUPFAM" id="SSF103473">
    <property type="entry name" value="MFS general substrate transporter"/>
    <property type="match status" value="1"/>
</dbReference>
<evidence type="ECO:0000313" key="8">
    <source>
        <dbReference type="Proteomes" id="UP000002195"/>
    </source>
</evidence>
<dbReference type="GeneID" id="8622715"/>
<dbReference type="OMA" id="RVVTTWF"/>
<dbReference type="PhylomeDB" id="Q54UX4"/>
<feature type="transmembrane region" description="Helical" evidence="5">
    <location>
        <begin position="374"/>
        <end position="396"/>
    </location>
</feature>
<feature type="transmembrane region" description="Helical" evidence="5">
    <location>
        <begin position="72"/>
        <end position="89"/>
    </location>
</feature>
<dbReference type="FunCoup" id="Q54UX4">
    <property type="interactions" value="4"/>
</dbReference>
<dbReference type="InterPro" id="IPR020846">
    <property type="entry name" value="MFS_dom"/>
</dbReference>
<dbReference type="InterPro" id="IPR036259">
    <property type="entry name" value="MFS_trans_sf"/>
</dbReference>
<dbReference type="InParanoid" id="Q54UX4"/>
<evidence type="ECO:0000256" key="1">
    <source>
        <dbReference type="ARBA" id="ARBA00004141"/>
    </source>
</evidence>
<feature type="transmembrane region" description="Helical" evidence="5">
    <location>
        <begin position="164"/>
        <end position="186"/>
    </location>
</feature>
<sequence>MFKKNVSGDCKNRENGSMADKYQTPRYYFPKRFNLIVLGFLALTVCYTTRTLLSTCVIFMNKEFHYGSTFKGVLLAAFSMGYSTTQLTAQFLCDKFGSKRVILFGLTMSICTLFIVPIAAPYKVAIVLVRIFCGIFQGIVMPSLNLLIANYFPITQRSTCAGMIWAGIYAGNVGISFISPVLLDYLNWRDCFYIVGSVCIVMWVIPWIIFIRDNPKDLFGIHENEIHFINQTAPVEVKLKTLTQSQVVNIKSIMETGNSSRENKEKIINKTENSGNDFKMLHSSSSSTSTVESTTESLNSMVSDEGEQISSTIVEEEKQMKDDERLPYFVAFKKLITSRGMLTIVYLNISCNWAYFLLLGWLPTWLSKELGVNVGYKFAFFNALPFILCLAISVGFGRLSDKLLSMGVRKIILRKTFGGLCYGIPGVFLLMVSLIIPNHSTVIKIAFVTISIAANGFSNTSYQLVTLDLSSKYSGVSMGIANICSAIPAFIGPLVGGFLLESFQGDWNKIFLISSSFYLFGTIVWLIFLKVDNVI</sequence>
<reference evidence="7 8" key="1">
    <citation type="journal article" date="2005" name="Nature">
        <title>The genome of the social amoeba Dictyostelium discoideum.</title>
        <authorList>
            <consortium name="The Dictyostelium discoideum Sequencing Consortium"/>
            <person name="Eichinger L."/>
            <person name="Pachebat J.A."/>
            <person name="Glockner G."/>
            <person name="Rajandream M.A."/>
            <person name="Sucgang R."/>
            <person name="Berriman M."/>
            <person name="Song J."/>
            <person name="Olsen R."/>
            <person name="Szafranski K."/>
            <person name="Xu Q."/>
            <person name="Tunggal B."/>
            <person name="Kummerfeld S."/>
            <person name="Madera M."/>
            <person name="Konfortov B.A."/>
            <person name="Rivero F."/>
            <person name="Bankier A.T."/>
            <person name="Lehmann R."/>
            <person name="Hamlin N."/>
            <person name="Davies R."/>
            <person name="Gaudet P."/>
            <person name="Fey P."/>
            <person name="Pilcher K."/>
            <person name="Chen G."/>
            <person name="Saunders D."/>
            <person name="Sodergren E."/>
            <person name="Davis P."/>
            <person name="Kerhornou A."/>
            <person name="Nie X."/>
            <person name="Hall N."/>
            <person name="Anjard C."/>
            <person name="Hemphill L."/>
            <person name="Bason N."/>
            <person name="Farbrother P."/>
            <person name="Desany B."/>
            <person name="Just E."/>
            <person name="Morio T."/>
            <person name="Rost R."/>
            <person name="Churcher C."/>
            <person name="Cooper J."/>
            <person name="Haydock S."/>
            <person name="van Driessche N."/>
            <person name="Cronin A."/>
            <person name="Goodhead I."/>
            <person name="Muzny D."/>
            <person name="Mourier T."/>
            <person name="Pain A."/>
            <person name="Lu M."/>
            <person name="Harper D."/>
            <person name="Lindsay R."/>
            <person name="Hauser H."/>
            <person name="James K."/>
            <person name="Quiles M."/>
            <person name="Madan Babu M."/>
            <person name="Saito T."/>
            <person name="Buchrieser C."/>
            <person name="Wardroper A."/>
            <person name="Felder M."/>
            <person name="Thangavelu M."/>
            <person name="Johnson D."/>
            <person name="Knights A."/>
            <person name="Loulseged H."/>
            <person name="Mungall K."/>
            <person name="Oliver K."/>
            <person name="Price C."/>
            <person name="Quail M.A."/>
            <person name="Urushihara H."/>
            <person name="Hernandez J."/>
            <person name="Rabbinowitsch E."/>
            <person name="Steffen D."/>
            <person name="Sanders M."/>
            <person name="Ma J."/>
            <person name="Kohara Y."/>
            <person name="Sharp S."/>
            <person name="Simmonds M."/>
            <person name="Spiegler S."/>
            <person name="Tivey A."/>
            <person name="Sugano S."/>
            <person name="White B."/>
            <person name="Walker D."/>
            <person name="Woodward J."/>
            <person name="Winckler T."/>
            <person name="Tanaka Y."/>
            <person name="Shaulsky G."/>
            <person name="Schleicher M."/>
            <person name="Weinstock G."/>
            <person name="Rosenthal A."/>
            <person name="Cox E.C."/>
            <person name="Chisholm R.L."/>
            <person name="Gibbs R."/>
            <person name="Loomis W.F."/>
            <person name="Platzer M."/>
            <person name="Kay R.R."/>
            <person name="Williams J."/>
            <person name="Dear P.H."/>
            <person name="Noegel A.A."/>
            <person name="Barrell B."/>
            <person name="Kuspa A."/>
        </authorList>
    </citation>
    <scope>NUCLEOTIDE SEQUENCE [LARGE SCALE GENOMIC DNA]</scope>
    <source>
        <strain evidence="7 8">AX4</strain>
    </source>
</reference>
<keyword evidence="4 5" id="KW-0472">Membrane</keyword>
<dbReference type="Reactome" id="R-DDI-2672351">
    <property type="pathway name" value="Stimuli-sensing channels"/>
</dbReference>
<dbReference type="AlphaFoldDB" id="Q54UX4"/>
<feature type="transmembrane region" description="Helical" evidence="5">
    <location>
        <begin position="341"/>
        <end position="362"/>
    </location>
</feature>
<evidence type="ECO:0000256" key="3">
    <source>
        <dbReference type="ARBA" id="ARBA00022989"/>
    </source>
</evidence>
<feature type="transmembrane region" description="Helical" evidence="5">
    <location>
        <begin position="126"/>
        <end position="152"/>
    </location>
</feature>
<feature type="transmembrane region" description="Helical" evidence="5">
    <location>
        <begin position="101"/>
        <end position="120"/>
    </location>
</feature>
<dbReference type="Reactome" id="R-DDI-210500">
    <property type="pathway name" value="Glutamate Neurotransmitter Release Cycle"/>
</dbReference>
<feature type="transmembrane region" description="Helical" evidence="5">
    <location>
        <begin position="417"/>
        <end position="436"/>
    </location>
</feature>
<dbReference type="EMBL" id="AAFI02000038">
    <property type="protein sequence ID" value="EAL67038.1"/>
    <property type="molecule type" value="Genomic_DNA"/>
</dbReference>
<feature type="transmembrane region" description="Helical" evidence="5">
    <location>
        <begin position="479"/>
        <end position="498"/>
    </location>
</feature>
<dbReference type="InterPro" id="IPR011701">
    <property type="entry name" value="MFS"/>
</dbReference>
<evidence type="ECO:0000313" key="7">
    <source>
        <dbReference type="EMBL" id="EAL67038.1"/>
    </source>
</evidence>
<comment type="caution">
    <text evidence="7">The sequence shown here is derived from an EMBL/GenBank/DDBJ whole genome shotgun (WGS) entry which is preliminary data.</text>
</comment>
<evidence type="ECO:0000256" key="2">
    <source>
        <dbReference type="ARBA" id="ARBA00022692"/>
    </source>
</evidence>
<dbReference type="PROSITE" id="PS50850">
    <property type="entry name" value="MFS"/>
    <property type="match status" value="1"/>
</dbReference>
<dbReference type="Gene3D" id="1.20.1250.20">
    <property type="entry name" value="MFS general substrate transporter like domains"/>
    <property type="match status" value="2"/>
</dbReference>
<gene>
    <name evidence="7" type="ORF">DDB_G0280761</name>
</gene>
<dbReference type="PANTHER" id="PTHR11662">
    <property type="entry name" value="SOLUTE CARRIER FAMILY 17"/>
    <property type="match status" value="1"/>
</dbReference>
<comment type="subcellular location">
    <subcellularLocation>
        <location evidence="1">Membrane</location>
        <topology evidence="1">Multi-pass membrane protein</topology>
    </subcellularLocation>
</comment>
<evidence type="ECO:0000259" key="6">
    <source>
        <dbReference type="PROSITE" id="PS50850"/>
    </source>
</evidence>
<dbReference type="PANTHER" id="PTHR11662:SF145">
    <property type="entry name" value="MAJOR FACILITATOR SUPERFAMILY (MFS) PROFILE DOMAIN-CONTAINING PROTEIN"/>
    <property type="match status" value="1"/>
</dbReference>
<dbReference type="GO" id="GO:0022857">
    <property type="term" value="F:transmembrane transporter activity"/>
    <property type="evidence" value="ECO:0007669"/>
    <property type="project" value="InterPro"/>
</dbReference>
<organism evidence="7 8">
    <name type="scientific">Dictyostelium discoideum</name>
    <name type="common">Social amoeba</name>
    <dbReference type="NCBI Taxonomy" id="44689"/>
    <lineage>
        <taxon>Eukaryota</taxon>
        <taxon>Amoebozoa</taxon>
        <taxon>Evosea</taxon>
        <taxon>Eumycetozoa</taxon>
        <taxon>Dictyostelia</taxon>
        <taxon>Dictyosteliales</taxon>
        <taxon>Dictyosteliaceae</taxon>
        <taxon>Dictyostelium</taxon>
    </lineage>
</organism>
<dbReference type="RefSeq" id="XP_641013.1">
    <property type="nucleotide sequence ID" value="XM_635921.1"/>
</dbReference>
<name>Q54UX4_DICDI</name>
<dbReference type="STRING" id="44689.Q54UX4"/>
<dbReference type="Pfam" id="PF07690">
    <property type="entry name" value="MFS_1"/>
    <property type="match status" value="1"/>
</dbReference>
<feature type="transmembrane region" description="Helical" evidence="5">
    <location>
        <begin position="35"/>
        <end position="60"/>
    </location>
</feature>
<dbReference type="SMR" id="Q54UX4"/>
<keyword evidence="8" id="KW-1185">Reference proteome</keyword>
<evidence type="ECO:0000256" key="4">
    <source>
        <dbReference type="ARBA" id="ARBA00023136"/>
    </source>
</evidence>